<organism evidence="4 5">
    <name type="scientific">Dactylosporangium vinaceum</name>
    <dbReference type="NCBI Taxonomy" id="53362"/>
    <lineage>
        <taxon>Bacteria</taxon>
        <taxon>Bacillati</taxon>
        <taxon>Actinomycetota</taxon>
        <taxon>Actinomycetes</taxon>
        <taxon>Micromonosporales</taxon>
        <taxon>Micromonosporaceae</taxon>
        <taxon>Dactylosporangium</taxon>
    </lineage>
</organism>
<dbReference type="Proteomes" id="UP001589608">
    <property type="component" value="Unassembled WGS sequence"/>
</dbReference>
<evidence type="ECO:0000313" key="4">
    <source>
        <dbReference type="EMBL" id="MFB9445359.1"/>
    </source>
</evidence>
<feature type="compositionally biased region" description="Polar residues" evidence="1">
    <location>
        <begin position="136"/>
        <end position="145"/>
    </location>
</feature>
<evidence type="ECO:0000256" key="2">
    <source>
        <dbReference type="SAM" id="Phobius"/>
    </source>
</evidence>
<gene>
    <name evidence="4" type="ORF">ACFFTR_19975</name>
</gene>
<keyword evidence="2" id="KW-0472">Membrane</keyword>
<feature type="transmembrane region" description="Helical" evidence="2">
    <location>
        <begin position="83"/>
        <end position="102"/>
    </location>
</feature>
<reference evidence="4 5" key="1">
    <citation type="submission" date="2024-09" db="EMBL/GenBank/DDBJ databases">
        <authorList>
            <person name="Sun Q."/>
            <person name="Mori K."/>
        </authorList>
    </citation>
    <scope>NUCLEOTIDE SEQUENCE [LARGE SCALE GENOMIC DNA]</scope>
    <source>
        <strain evidence="4 5">JCM 3307</strain>
    </source>
</reference>
<dbReference type="EMBL" id="JBHMCA010000042">
    <property type="protein sequence ID" value="MFB9445359.1"/>
    <property type="molecule type" value="Genomic_DNA"/>
</dbReference>
<feature type="transmembrane region" description="Helical" evidence="2">
    <location>
        <begin position="7"/>
        <end position="29"/>
    </location>
</feature>
<feature type="domain" description="SHOCT" evidence="3">
    <location>
        <begin position="148"/>
        <end position="171"/>
    </location>
</feature>
<accession>A0ABV5M923</accession>
<sequence length="211" mass="22158">MKPVVRDVLSVVAGLAGVAAMAVAMHWLLNTGSCASGGPYLSRHACPPGTVPFTLVLVGGVLVWLAGIAISRNGLNGRGTGQWVWVAGFVGLGVAAILKSALQDSMPADARLGSYIMGGVFIPVGLGILVQRRSGRTAQPQSSGSPGRRLRRLHDNGVIDDAQYRRLRAVLAEPGTPDRLGVLERAIDDYAKGLLTAAEYEDRKRSATFTG</sequence>
<keyword evidence="5" id="KW-1185">Reference proteome</keyword>
<protein>
    <submittedName>
        <fullName evidence="4">SHOCT domain-containing protein</fullName>
    </submittedName>
</protein>
<keyword evidence="2" id="KW-1133">Transmembrane helix</keyword>
<name>A0ABV5M923_9ACTN</name>
<evidence type="ECO:0000313" key="5">
    <source>
        <dbReference type="Proteomes" id="UP001589608"/>
    </source>
</evidence>
<dbReference type="Pfam" id="PF09851">
    <property type="entry name" value="SHOCT"/>
    <property type="match status" value="2"/>
</dbReference>
<proteinExistence type="predicted"/>
<feature type="transmembrane region" description="Helical" evidence="2">
    <location>
        <begin position="49"/>
        <end position="71"/>
    </location>
</feature>
<feature type="region of interest" description="Disordered" evidence="1">
    <location>
        <begin position="133"/>
        <end position="152"/>
    </location>
</feature>
<evidence type="ECO:0000256" key="1">
    <source>
        <dbReference type="SAM" id="MobiDB-lite"/>
    </source>
</evidence>
<feature type="domain" description="SHOCT" evidence="3">
    <location>
        <begin position="190"/>
        <end position="205"/>
    </location>
</feature>
<feature type="transmembrane region" description="Helical" evidence="2">
    <location>
        <begin position="114"/>
        <end position="130"/>
    </location>
</feature>
<evidence type="ECO:0000259" key="3">
    <source>
        <dbReference type="Pfam" id="PF09851"/>
    </source>
</evidence>
<dbReference type="RefSeq" id="WP_223103297.1">
    <property type="nucleotide sequence ID" value="NZ_CP061913.1"/>
</dbReference>
<keyword evidence="2" id="KW-0812">Transmembrane</keyword>
<dbReference type="InterPro" id="IPR018649">
    <property type="entry name" value="SHOCT"/>
</dbReference>
<comment type="caution">
    <text evidence="4">The sequence shown here is derived from an EMBL/GenBank/DDBJ whole genome shotgun (WGS) entry which is preliminary data.</text>
</comment>